<evidence type="ECO:0000313" key="2">
    <source>
        <dbReference type="EMBL" id="GGO90642.1"/>
    </source>
</evidence>
<reference evidence="2" key="1">
    <citation type="journal article" date="2014" name="Int. J. Syst. Evol. Microbiol.">
        <title>Complete genome sequence of Corynebacterium casei LMG S-19264T (=DSM 44701T), isolated from a smear-ripened cheese.</title>
        <authorList>
            <consortium name="US DOE Joint Genome Institute (JGI-PGF)"/>
            <person name="Walter F."/>
            <person name="Albersmeier A."/>
            <person name="Kalinowski J."/>
            <person name="Ruckert C."/>
        </authorList>
    </citation>
    <scope>NUCLEOTIDE SEQUENCE</scope>
    <source>
        <strain evidence="2">CGMCC 4.7201</strain>
    </source>
</reference>
<feature type="region of interest" description="Disordered" evidence="1">
    <location>
        <begin position="1"/>
        <end position="23"/>
    </location>
</feature>
<protein>
    <submittedName>
        <fullName evidence="2">Uncharacterized protein</fullName>
    </submittedName>
</protein>
<name>A0A918DZ84_9ACTN</name>
<organism evidence="2 3">
    <name type="scientific">Wenjunlia tyrosinilytica</name>
    <dbReference type="NCBI Taxonomy" id="1544741"/>
    <lineage>
        <taxon>Bacteria</taxon>
        <taxon>Bacillati</taxon>
        <taxon>Actinomycetota</taxon>
        <taxon>Actinomycetes</taxon>
        <taxon>Kitasatosporales</taxon>
        <taxon>Streptomycetaceae</taxon>
        <taxon>Wenjunlia</taxon>
    </lineage>
</organism>
<keyword evidence="3" id="KW-1185">Reference proteome</keyword>
<accession>A0A918DZ84</accession>
<sequence length="93" mass="9817">MGEPVVEETAPGFDDGVRRPGPCGQMGRITGESLVHPGGLKRCRHSVPFGSGPGPAAAEDGGRLNYGRGPGNPQLRCARIFPKILRGSRRSRP</sequence>
<comment type="caution">
    <text evidence="2">The sequence shown here is derived from an EMBL/GenBank/DDBJ whole genome shotgun (WGS) entry which is preliminary data.</text>
</comment>
<reference evidence="2" key="2">
    <citation type="submission" date="2020-09" db="EMBL/GenBank/DDBJ databases">
        <authorList>
            <person name="Sun Q."/>
            <person name="Zhou Y."/>
        </authorList>
    </citation>
    <scope>NUCLEOTIDE SEQUENCE</scope>
    <source>
        <strain evidence="2">CGMCC 4.7201</strain>
    </source>
</reference>
<proteinExistence type="predicted"/>
<evidence type="ECO:0000313" key="3">
    <source>
        <dbReference type="Proteomes" id="UP000641932"/>
    </source>
</evidence>
<dbReference type="EMBL" id="BMMS01000015">
    <property type="protein sequence ID" value="GGO90642.1"/>
    <property type="molecule type" value="Genomic_DNA"/>
</dbReference>
<dbReference type="Proteomes" id="UP000641932">
    <property type="component" value="Unassembled WGS sequence"/>
</dbReference>
<dbReference type="AlphaFoldDB" id="A0A918DZ84"/>
<evidence type="ECO:0000256" key="1">
    <source>
        <dbReference type="SAM" id="MobiDB-lite"/>
    </source>
</evidence>
<feature type="region of interest" description="Disordered" evidence="1">
    <location>
        <begin position="46"/>
        <end position="72"/>
    </location>
</feature>
<gene>
    <name evidence="2" type="ORF">GCM10012280_36630</name>
</gene>